<name>A0A8S5USL5_9CAUD</name>
<reference evidence="1" key="1">
    <citation type="journal article" date="2021" name="Proc. Natl. Acad. Sci. U.S.A.">
        <title>A Catalog of Tens of Thousands of Viruses from Human Metagenomes Reveals Hidden Associations with Chronic Diseases.</title>
        <authorList>
            <person name="Tisza M.J."/>
            <person name="Buck C.B."/>
        </authorList>
    </citation>
    <scope>NUCLEOTIDE SEQUENCE</scope>
    <source>
        <strain evidence="1">CtGgs6</strain>
    </source>
</reference>
<proteinExistence type="predicted"/>
<protein>
    <submittedName>
        <fullName evidence="1">Uncharacterized protein</fullName>
    </submittedName>
</protein>
<dbReference type="EMBL" id="BK016132">
    <property type="protein sequence ID" value="DAF97366.1"/>
    <property type="molecule type" value="Genomic_DNA"/>
</dbReference>
<accession>A0A8S5USL5</accession>
<sequence>MVPWRIGRRGRAPLHAPHFLAPPNRAVRGIEYTSSGRVGLSRLFDFKARCLYRTP</sequence>
<evidence type="ECO:0000313" key="1">
    <source>
        <dbReference type="EMBL" id="DAF97366.1"/>
    </source>
</evidence>
<organism evidence="1">
    <name type="scientific">Myoviridae sp. ctGgs6</name>
    <dbReference type="NCBI Taxonomy" id="2825072"/>
    <lineage>
        <taxon>Viruses</taxon>
        <taxon>Duplodnaviria</taxon>
        <taxon>Heunggongvirae</taxon>
        <taxon>Uroviricota</taxon>
        <taxon>Caudoviricetes</taxon>
    </lineage>
</organism>